<dbReference type="InterPro" id="IPR000845">
    <property type="entry name" value="Nucleoside_phosphorylase_d"/>
</dbReference>
<gene>
    <name evidence="11" type="primary">punA</name>
    <name evidence="11" type="ORF">HMPREF9225_1508</name>
</gene>
<evidence type="ECO:0000256" key="2">
    <source>
        <dbReference type="ARBA" id="ARBA00005058"/>
    </source>
</evidence>
<protein>
    <recommendedName>
        <fullName evidence="8">Purine nucleoside phosphorylase</fullName>
        <ecNumber evidence="8">2.4.2.1</ecNumber>
    </recommendedName>
    <alternativeName>
        <fullName evidence="8">Inosine-guanosine phosphorylase</fullName>
    </alternativeName>
</protein>
<evidence type="ECO:0000256" key="4">
    <source>
        <dbReference type="ARBA" id="ARBA00022553"/>
    </source>
</evidence>
<feature type="binding site" evidence="9">
    <location>
        <position position="24"/>
    </location>
    <ligand>
        <name>phosphate</name>
        <dbReference type="ChEBI" id="CHEBI:43474"/>
    </ligand>
</feature>
<feature type="binding site" evidence="9">
    <location>
        <position position="187"/>
    </location>
    <ligand>
        <name>a purine D-ribonucleoside</name>
        <dbReference type="ChEBI" id="CHEBI:142355"/>
    </ligand>
</feature>
<evidence type="ECO:0000259" key="10">
    <source>
        <dbReference type="Pfam" id="PF01048"/>
    </source>
</evidence>
<evidence type="ECO:0000256" key="8">
    <source>
        <dbReference type="PIRNR" id="PIRNR000477"/>
    </source>
</evidence>
<dbReference type="NCBIfam" id="TIGR01697">
    <property type="entry name" value="PNPH-PUNA-XAPA"/>
    <property type="match status" value="1"/>
</dbReference>
<comment type="pathway">
    <text evidence="2 8">Purine metabolism; purine nucleoside salvage.</text>
</comment>
<dbReference type="PANTHER" id="PTHR11904">
    <property type="entry name" value="METHYLTHIOADENOSINE/PURINE NUCLEOSIDE PHOSPHORYLASE"/>
    <property type="match status" value="1"/>
</dbReference>
<evidence type="ECO:0000256" key="6">
    <source>
        <dbReference type="ARBA" id="ARBA00022679"/>
    </source>
</evidence>
<dbReference type="InterPro" id="IPR011268">
    <property type="entry name" value="Purine_phosphorylase"/>
</dbReference>
<dbReference type="FunFam" id="3.40.50.1580:FF:000010">
    <property type="entry name" value="Purine nucleoside phosphorylase"/>
    <property type="match status" value="1"/>
</dbReference>
<feature type="binding site" evidence="9">
    <location>
        <position position="229"/>
    </location>
    <ligand>
        <name>a purine D-ribonucleoside</name>
        <dbReference type="ChEBI" id="CHEBI:142355"/>
    </ligand>
</feature>
<evidence type="ECO:0000256" key="7">
    <source>
        <dbReference type="ARBA" id="ARBA00048556"/>
    </source>
</evidence>
<sequence>MDKSIEYIKSKINKTPEVGLILGSGLGDFADNIENKVVIKYGEFENFPISTVKGHSGELIFGNIGNLEVVAMKGRIHFYEGIGIEKVVYPTKVLCDLGIKTLIVTNAAGGANETFNPGDLMLISDHINFAGVNPLIGPNDDSVGPRFLDQSYAYDRDLRNTAKAVAKKLDMDLKEGVYMWFSGPTYETPAEVKFARIVGADAVGMSTVPEVIVANHRGVKVLGISCITNMAAGMLDKPLDHKEVIEVSNRVKNTFKNFITEILKEI</sequence>
<dbReference type="GO" id="GO:0005737">
    <property type="term" value="C:cytoplasm"/>
    <property type="evidence" value="ECO:0007669"/>
    <property type="project" value="TreeGrafter"/>
</dbReference>
<dbReference type="Proteomes" id="UP000003280">
    <property type="component" value="Unassembled WGS sequence"/>
</dbReference>
<comment type="catalytic activity">
    <reaction evidence="7">
        <text>a purine 2'-deoxy-D-ribonucleoside + phosphate = a purine nucleobase + 2-deoxy-alpha-D-ribose 1-phosphate</text>
        <dbReference type="Rhea" id="RHEA:36431"/>
        <dbReference type="ChEBI" id="CHEBI:26386"/>
        <dbReference type="ChEBI" id="CHEBI:43474"/>
        <dbReference type="ChEBI" id="CHEBI:57259"/>
        <dbReference type="ChEBI" id="CHEBI:142361"/>
        <dbReference type="EC" id="2.4.2.1"/>
    </reaction>
</comment>
<feature type="binding site" evidence="9">
    <location>
        <position position="55"/>
    </location>
    <ligand>
        <name>phosphate</name>
        <dbReference type="ChEBI" id="CHEBI:43474"/>
    </ligand>
</feature>
<keyword evidence="5 8" id="KW-0328">Glycosyltransferase</keyword>
<dbReference type="GO" id="GO:0004731">
    <property type="term" value="F:purine-nucleoside phosphorylase activity"/>
    <property type="evidence" value="ECO:0007669"/>
    <property type="project" value="UniProtKB-EC"/>
</dbReference>
<reference evidence="11 12" key="1">
    <citation type="submission" date="2010-07" db="EMBL/GenBank/DDBJ databases">
        <authorList>
            <person name="Muzny D."/>
            <person name="Qin X."/>
            <person name="Deng J."/>
            <person name="Jiang H."/>
            <person name="Liu Y."/>
            <person name="Qu J."/>
            <person name="Song X.-Z."/>
            <person name="Zhang L."/>
            <person name="Thornton R."/>
            <person name="Coyle M."/>
            <person name="Francisco L."/>
            <person name="Jackson L."/>
            <person name="Javaid M."/>
            <person name="Korchina V."/>
            <person name="Kovar C."/>
            <person name="Mata R."/>
            <person name="Mathew T."/>
            <person name="Ngo R."/>
            <person name="Nguyen L."/>
            <person name="Nguyen N."/>
            <person name="Okwuonu G."/>
            <person name="Ongeri F."/>
            <person name="Pham C."/>
            <person name="Simmons D."/>
            <person name="Wilczek-Boney K."/>
            <person name="Hale W."/>
            <person name="Jakkamsetti A."/>
            <person name="Pham P."/>
            <person name="Ruth R."/>
            <person name="San Lucas F."/>
            <person name="Warren J."/>
            <person name="Zhang J."/>
            <person name="Zhao Z."/>
            <person name="Zhou C."/>
            <person name="Zhu D."/>
            <person name="Lee S."/>
            <person name="Bess C."/>
            <person name="Blankenburg K."/>
            <person name="Forbes L."/>
            <person name="Fu Q."/>
            <person name="Gubbala S."/>
            <person name="Hirani K."/>
            <person name="Jayaseelan J.C."/>
            <person name="Lara F."/>
            <person name="Munidasa M."/>
            <person name="Palculict T."/>
            <person name="Patil S."/>
            <person name="Pu L.-L."/>
            <person name="Saada N."/>
            <person name="Tang L."/>
            <person name="Weissenberger G."/>
            <person name="Zhu Y."/>
            <person name="Hemphill L."/>
            <person name="Shang Y."/>
            <person name="Youmans B."/>
            <person name="Ayvaz T."/>
            <person name="Ross M."/>
            <person name="Santibanez J."/>
            <person name="Aqrawi P."/>
            <person name="Gross S."/>
            <person name="Joshi V."/>
            <person name="Fowler G."/>
            <person name="Nazareth L."/>
            <person name="Reid J."/>
            <person name="Worley K."/>
            <person name="Petrosino J."/>
            <person name="Highlander S."/>
            <person name="Gibbs R."/>
        </authorList>
    </citation>
    <scope>NUCLEOTIDE SEQUENCE [LARGE SCALE GENOMIC DNA]</scope>
    <source>
        <strain evidence="11 12">ATCC BAA-1640</strain>
    </source>
</reference>
<dbReference type="SUPFAM" id="SSF53167">
    <property type="entry name" value="Purine and uridine phosphorylases"/>
    <property type="match status" value="1"/>
</dbReference>
<evidence type="ECO:0000256" key="3">
    <source>
        <dbReference type="ARBA" id="ARBA00006751"/>
    </source>
</evidence>
<dbReference type="Pfam" id="PF01048">
    <property type="entry name" value="PNP_UDP_1"/>
    <property type="match status" value="1"/>
</dbReference>
<name>E0NMW9_9FIRM</name>
<dbReference type="PIRSF" id="PIRSF000477">
    <property type="entry name" value="PurNPase"/>
    <property type="match status" value="1"/>
</dbReference>
<dbReference type="EMBL" id="AEEH01000047">
    <property type="protein sequence ID" value="EFM24937.1"/>
    <property type="molecule type" value="Genomic_DNA"/>
</dbReference>
<dbReference type="InterPro" id="IPR011270">
    <property type="entry name" value="Pur_Nuc_Pase_Ino/Guo-sp"/>
</dbReference>
<feature type="domain" description="Nucleoside phosphorylase" evidence="10">
    <location>
        <begin position="18"/>
        <end position="264"/>
    </location>
</feature>
<comment type="similarity">
    <text evidence="3 8">Belongs to the PNP/MTAP phosphorylase family.</text>
</comment>
<keyword evidence="4" id="KW-0597">Phosphoprotein</keyword>
<dbReference type="NCBIfam" id="NF006054">
    <property type="entry name" value="PRK08202.1"/>
    <property type="match status" value="1"/>
</dbReference>
<feature type="binding site" evidence="9">
    <location>
        <begin position="75"/>
        <end position="77"/>
    </location>
    <ligand>
        <name>phosphate</name>
        <dbReference type="ChEBI" id="CHEBI:43474"/>
    </ligand>
</feature>
<keyword evidence="12" id="KW-1185">Reference proteome</keyword>
<dbReference type="CDD" id="cd09009">
    <property type="entry name" value="PNP-EcPNPII_like"/>
    <property type="match status" value="1"/>
</dbReference>
<dbReference type="Gene3D" id="3.40.50.1580">
    <property type="entry name" value="Nucleoside phosphorylase domain"/>
    <property type="match status" value="1"/>
</dbReference>
<dbReference type="OrthoDB" id="1523230at2"/>
<dbReference type="STRING" id="862517.HMPREF9225_1508"/>
<dbReference type="PANTHER" id="PTHR11904:SF9">
    <property type="entry name" value="PURINE NUCLEOSIDE PHOSPHORYLASE-RELATED"/>
    <property type="match status" value="1"/>
</dbReference>
<organism evidence="11 12">
    <name type="scientific">Peptoniphilus duerdenii ATCC BAA-1640</name>
    <dbReference type="NCBI Taxonomy" id="862517"/>
    <lineage>
        <taxon>Bacteria</taxon>
        <taxon>Bacillati</taxon>
        <taxon>Bacillota</taxon>
        <taxon>Tissierellia</taxon>
        <taxon>Tissierellales</taxon>
        <taxon>Peptoniphilaceae</taxon>
        <taxon>Peptoniphilus</taxon>
    </lineage>
</organism>
<evidence type="ECO:0000256" key="1">
    <source>
        <dbReference type="ARBA" id="ARBA00002678"/>
    </source>
</evidence>
<dbReference type="UniPathway" id="UPA00606"/>
<dbReference type="NCBIfam" id="TIGR01700">
    <property type="entry name" value="PNPH"/>
    <property type="match status" value="1"/>
</dbReference>
<feature type="binding site" evidence="9">
    <location>
        <position position="206"/>
    </location>
    <ligand>
        <name>phosphate</name>
        <dbReference type="ChEBI" id="CHEBI:43474"/>
    </ligand>
</feature>
<evidence type="ECO:0000256" key="5">
    <source>
        <dbReference type="ARBA" id="ARBA00022676"/>
    </source>
</evidence>
<dbReference type="eggNOG" id="COG0005">
    <property type="taxonomic scope" value="Bacteria"/>
</dbReference>
<comment type="caution">
    <text evidence="11">The sequence shown here is derived from an EMBL/GenBank/DDBJ whole genome shotgun (WGS) entry which is preliminary data.</text>
</comment>
<feature type="binding site" evidence="9">
    <location>
        <position position="107"/>
    </location>
    <ligand>
        <name>phosphate</name>
        <dbReference type="ChEBI" id="CHEBI:43474"/>
    </ligand>
</feature>
<accession>E0NMW9</accession>
<evidence type="ECO:0000313" key="12">
    <source>
        <dbReference type="Proteomes" id="UP000003280"/>
    </source>
</evidence>
<dbReference type="GO" id="GO:0009116">
    <property type="term" value="P:nucleoside metabolic process"/>
    <property type="evidence" value="ECO:0007669"/>
    <property type="project" value="InterPro"/>
</dbReference>
<dbReference type="AlphaFoldDB" id="E0NMW9"/>
<dbReference type="EC" id="2.4.2.1" evidence="8"/>
<keyword evidence="6 8" id="KW-0808">Transferase</keyword>
<dbReference type="RefSeq" id="WP_008902298.1">
    <property type="nucleotide sequence ID" value="NZ_GL397071.1"/>
</dbReference>
<evidence type="ECO:0000256" key="9">
    <source>
        <dbReference type="PIRSR" id="PIRSR000477-2"/>
    </source>
</evidence>
<dbReference type="HOGENOM" id="CLU_054456_1_0_9"/>
<evidence type="ECO:0000313" key="11">
    <source>
        <dbReference type="EMBL" id="EFM24937.1"/>
    </source>
</evidence>
<dbReference type="InterPro" id="IPR035994">
    <property type="entry name" value="Nucleoside_phosphorylase_sf"/>
</dbReference>
<proteinExistence type="inferred from homology"/>
<comment type="function">
    <text evidence="1">The purine nucleoside phosphorylases catalyze the phosphorolytic breakdown of the N-glycosidic bond in the beta-(deoxy)ribonucleoside molecules, with the formation of the corresponding free purine bases and pentose-1-phosphate. Cleaves guanosine, inosine, 2'-deoxyguanosine and 2'-deoxyinosine.</text>
</comment>